<protein>
    <submittedName>
        <fullName evidence="1">Uncharacterized protein</fullName>
    </submittedName>
</protein>
<dbReference type="EMBL" id="CM055100">
    <property type="protein sequence ID" value="KAJ7543516.1"/>
    <property type="molecule type" value="Genomic_DNA"/>
</dbReference>
<keyword evidence="2" id="KW-1185">Reference proteome</keyword>
<organism evidence="1 2">
    <name type="scientific">Diphasiastrum complanatum</name>
    <name type="common">Issler's clubmoss</name>
    <name type="synonym">Lycopodium complanatum</name>
    <dbReference type="NCBI Taxonomy" id="34168"/>
    <lineage>
        <taxon>Eukaryota</taxon>
        <taxon>Viridiplantae</taxon>
        <taxon>Streptophyta</taxon>
        <taxon>Embryophyta</taxon>
        <taxon>Tracheophyta</taxon>
        <taxon>Lycopodiopsida</taxon>
        <taxon>Lycopodiales</taxon>
        <taxon>Lycopodiaceae</taxon>
        <taxon>Lycopodioideae</taxon>
        <taxon>Diphasiastrum</taxon>
    </lineage>
</organism>
<reference evidence="2" key="1">
    <citation type="journal article" date="2024" name="Proc. Natl. Acad. Sci. U.S.A.">
        <title>Extraordinary preservation of gene collinearity over three hundred million years revealed in homosporous lycophytes.</title>
        <authorList>
            <person name="Li C."/>
            <person name="Wickell D."/>
            <person name="Kuo L.Y."/>
            <person name="Chen X."/>
            <person name="Nie B."/>
            <person name="Liao X."/>
            <person name="Peng D."/>
            <person name="Ji J."/>
            <person name="Jenkins J."/>
            <person name="Williams M."/>
            <person name="Shu S."/>
            <person name="Plott C."/>
            <person name="Barry K."/>
            <person name="Rajasekar S."/>
            <person name="Grimwood J."/>
            <person name="Han X."/>
            <person name="Sun S."/>
            <person name="Hou Z."/>
            <person name="He W."/>
            <person name="Dai G."/>
            <person name="Sun C."/>
            <person name="Schmutz J."/>
            <person name="Leebens-Mack J.H."/>
            <person name="Li F.W."/>
            <person name="Wang L."/>
        </authorList>
    </citation>
    <scope>NUCLEOTIDE SEQUENCE [LARGE SCALE GENOMIC DNA]</scope>
    <source>
        <strain evidence="2">cv. PW_Plant_1</strain>
    </source>
</reference>
<evidence type="ECO:0000313" key="2">
    <source>
        <dbReference type="Proteomes" id="UP001162992"/>
    </source>
</evidence>
<comment type="caution">
    <text evidence="1">The sequence shown here is derived from an EMBL/GenBank/DDBJ whole genome shotgun (WGS) entry which is preliminary data.</text>
</comment>
<evidence type="ECO:0000313" key="1">
    <source>
        <dbReference type="EMBL" id="KAJ7543516.1"/>
    </source>
</evidence>
<name>A0ACC2CND4_DIPCM</name>
<dbReference type="Proteomes" id="UP001162992">
    <property type="component" value="Chromosome 9"/>
</dbReference>
<proteinExistence type="predicted"/>
<accession>A0ACC2CND4</accession>
<sequence>MVPTEASGFIKKHNKNAPNLDELVGYAASRFVSGGNPVDSLVITRRHAGKTPFISTSNPCTTVVSDQVHCSHAADTLELGAKQASMFMNTTSHIVLPSPMARRMHLQPPRTPTSPSISPNFGPWHGRCGILDASPSTSSSSASHEFDDAYPCTPGGLLHKNSGFALQSGENVSHSPGGTTLQEKVHKEAGYPFFRRNTYPTSLVSVPYEEHVGSLWGKSRGSLSQPSPPSKSSMMRKDESSQEEALIDWDVSNCLQGARFAHGGRFIHDDIAVPADHGMPLLAKAICAQLPDKVAALLQSGCSWNGENGSVKGTPLILAATSGNEKITKLLLAAGANINFHDSRQYTALHHAAIGGHRSVVKLLLVAGADIHARTSENFLPIQLTTDSNIRRLLKLHMGDEEPDELGMSKMPIRDQSVVPMVEDSNMWLRKDQNTASHVTDSYTSNSAVQETIFNAELKDDQGTQNMTDVQTHGDSEQFDLPKFNATNSKNLQIPGSQPGKSVQDHMNLSSHTETPEKPAFLPRSAMRSESKVKVNEKKTVKFVALECTEEDLALVRKDWHDAARAGCCGCGKEGCGGKCLPQRQSPKRGKGHYDGSIYSEQAVHPEVKAGSFQWTRGELLGEGAYGKVFAGLNQITGELMAVKQLKTEPTDGQEKSFHLASLEREISLYKKMRHKHIVGYVHMEKDEASGSLYIFLEYVSGGSIQSMLERFGRFSEPLVKVYTRQLLLGLEYLHKNKVVHRDIKGGNVLVDAAGVVKLADFGASKAFHDPMMTDGCRSIRGSVFWMAPEVIKGDGYGRRADIWSVGCTVIEMLTATHPWPGIDNTWTAIFHIAKASSGPPIPDVASGCVKDFLQQCFQLDPKERPTATELFVVLQLLQHEFVINESDLTEHDDTSNA</sequence>
<gene>
    <name evidence="1" type="ORF">O6H91_09G041400</name>
</gene>